<sequence length="88" mass="9969">MNKLLFLVASRGEPKDASKLQKMFDHLPMDYDLLFILDANNSQRNAFDEADVSYIMDKNPTGNLSDQLQKYADSFAGNYDGIFTIAKI</sequence>
<protein>
    <submittedName>
        <fullName evidence="1">Uncharacterized protein</fullName>
    </submittedName>
</protein>
<reference evidence="1" key="1">
    <citation type="submission" date="2020-04" db="EMBL/GenBank/DDBJ databases">
        <authorList>
            <person name="Chiriac C."/>
            <person name="Salcher M."/>
            <person name="Ghai R."/>
            <person name="Kavagutti S V."/>
        </authorList>
    </citation>
    <scope>NUCLEOTIDE SEQUENCE</scope>
</reference>
<gene>
    <name evidence="1" type="ORF">UFOVP534_7</name>
</gene>
<dbReference type="EMBL" id="LR796509">
    <property type="protein sequence ID" value="CAB4148487.1"/>
    <property type="molecule type" value="Genomic_DNA"/>
</dbReference>
<evidence type="ECO:0000313" key="1">
    <source>
        <dbReference type="EMBL" id="CAB4148487.1"/>
    </source>
</evidence>
<organism evidence="1">
    <name type="scientific">uncultured Caudovirales phage</name>
    <dbReference type="NCBI Taxonomy" id="2100421"/>
    <lineage>
        <taxon>Viruses</taxon>
        <taxon>Duplodnaviria</taxon>
        <taxon>Heunggongvirae</taxon>
        <taxon>Uroviricota</taxon>
        <taxon>Caudoviricetes</taxon>
        <taxon>Peduoviridae</taxon>
        <taxon>Maltschvirus</taxon>
        <taxon>Maltschvirus maltsch</taxon>
    </lineage>
</organism>
<accession>A0A6J5MRQ0</accession>
<proteinExistence type="predicted"/>
<name>A0A6J5MRQ0_9CAUD</name>